<comment type="cofactor">
    <cofactor evidence="1 13">
        <name>pyridoxal 5'-phosphate</name>
        <dbReference type="ChEBI" id="CHEBI:597326"/>
    </cofactor>
</comment>
<dbReference type="Gene3D" id="3.40.640.10">
    <property type="entry name" value="Type I PLP-dependent aspartate aminotransferase-like (Major domain)"/>
    <property type="match status" value="1"/>
</dbReference>
<keyword evidence="11" id="KW-0585">Phenylalanine catabolism</keyword>
<evidence type="ECO:0000256" key="12">
    <source>
        <dbReference type="ARBA" id="ARBA00047798"/>
    </source>
</evidence>
<dbReference type="CDD" id="cd00609">
    <property type="entry name" value="AAT_like"/>
    <property type="match status" value="1"/>
</dbReference>
<dbReference type="NCBIfam" id="TIGR01265">
    <property type="entry name" value="tyr_nico_aTase"/>
    <property type="match status" value="1"/>
</dbReference>
<evidence type="ECO:0000256" key="7">
    <source>
        <dbReference type="ARBA" id="ARBA00022576"/>
    </source>
</evidence>
<comment type="similarity">
    <text evidence="3 13">Belongs to the class-I pyridoxal-phosphate-dependent aminotransferase family.</text>
</comment>
<evidence type="ECO:0000256" key="11">
    <source>
        <dbReference type="ARBA" id="ARBA00023232"/>
    </source>
</evidence>
<keyword evidence="7" id="KW-0032">Aminotransferase</keyword>
<dbReference type="InterPro" id="IPR015424">
    <property type="entry name" value="PyrdxlP-dep_Trfase"/>
</dbReference>
<dbReference type="SUPFAM" id="SSF53383">
    <property type="entry name" value="PLP-dependent transferases"/>
    <property type="match status" value="1"/>
</dbReference>
<evidence type="ECO:0000256" key="9">
    <source>
        <dbReference type="ARBA" id="ARBA00022878"/>
    </source>
</evidence>
<evidence type="ECO:0000256" key="3">
    <source>
        <dbReference type="ARBA" id="ARBA00007441"/>
    </source>
</evidence>
<comment type="function">
    <text evidence="13">Transaminase involved in tyrosine breakdown. Converts tyrosine to p-hydroxyphenylpyruvate.</text>
</comment>
<gene>
    <name evidence="15" type="ORF">CVLEPA_LOCUS1467</name>
</gene>
<dbReference type="InterPro" id="IPR004838">
    <property type="entry name" value="NHTrfase_class1_PyrdxlP-BS"/>
</dbReference>
<dbReference type="Proteomes" id="UP001642483">
    <property type="component" value="Unassembled WGS sequence"/>
</dbReference>
<keyword evidence="10 13" id="KW-0663">Pyridoxal phosphate</keyword>
<proteinExistence type="inferred from homology"/>
<organism evidence="15 16">
    <name type="scientific">Clavelina lepadiformis</name>
    <name type="common">Light-bulb sea squirt</name>
    <name type="synonym">Ascidia lepadiformis</name>
    <dbReference type="NCBI Taxonomy" id="159417"/>
    <lineage>
        <taxon>Eukaryota</taxon>
        <taxon>Metazoa</taxon>
        <taxon>Chordata</taxon>
        <taxon>Tunicata</taxon>
        <taxon>Ascidiacea</taxon>
        <taxon>Aplousobranchia</taxon>
        <taxon>Clavelinidae</taxon>
        <taxon>Clavelina</taxon>
    </lineage>
</organism>
<dbReference type="PANTHER" id="PTHR45744">
    <property type="entry name" value="TYROSINE AMINOTRANSFERASE"/>
    <property type="match status" value="1"/>
</dbReference>
<evidence type="ECO:0000256" key="5">
    <source>
        <dbReference type="ARBA" id="ARBA00012749"/>
    </source>
</evidence>
<dbReference type="InterPro" id="IPR004839">
    <property type="entry name" value="Aminotransferase_I/II_large"/>
</dbReference>
<evidence type="ECO:0000256" key="4">
    <source>
        <dbReference type="ARBA" id="ARBA00011738"/>
    </source>
</evidence>
<comment type="pathway">
    <text evidence="2 13">Amino-acid degradation; L-phenylalanine degradation; acetoacetate and fumarate from L-phenylalanine: step 2/6.</text>
</comment>
<dbReference type="InterPro" id="IPR015422">
    <property type="entry name" value="PyrdxlP-dep_Trfase_small"/>
</dbReference>
<evidence type="ECO:0000313" key="15">
    <source>
        <dbReference type="EMBL" id="CAK8672528.1"/>
    </source>
</evidence>
<keyword evidence="16" id="KW-1185">Reference proteome</keyword>
<comment type="catalytic activity">
    <reaction evidence="12 13">
        <text>L-tyrosine + 2-oxoglutarate = 3-(4-hydroxyphenyl)pyruvate + L-glutamate</text>
        <dbReference type="Rhea" id="RHEA:15093"/>
        <dbReference type="ChEBI" id="CHEBI:16810"/>
        <dbReference type="ChEBI" id="CHEBI:29985"/>
        <dbReference type="ChEBI" id="CHEBI:36242"/>
        <dbReference type="ChEBI" id="CHEBI:58315"/>
        <dbReference type="EC" id="2.6.1.5"/>
    </reaction>
</comment>
<dbReference type="EC" id="2.6.1.5" evidence="5 13"/>
<evidence type="ECO:0000256" key="2">
    <source>
        <dbReference type="ARBA" id="ARBA00005203"/>
    </source>
</evidence>
<dbReference type="PANTHER" id="PTHR45744:SF2">
    <property type="entry name" value="TYROSINE AMINOTRANSFERASE"/>
    <property type="match status" value="1"/>
</dbReference>
<evidence type="ECO:0000256" key="1">
    <source>
        <dbReference type="ARBA" id="ARBA00001933"/>
    </source>
</evidence>
<sequence>MALKNQLNQVNHVNGYTNGTVGHRNTTKWDVRSSQTANNTFNPIRALVDEMDIRPNPEKKVITLSLGDPTVFGNFQPAEQVLQSVVDAIKNGKNNGYSPSFGHATARDAVAAYVSVQGPEVNGGDVYLASGCSDAINMAISVLADPEDNILIPRPGFSLYETLSLSQGIHVKHYDCLPEKSWEVDLEHLESLIDRKTKAIVVVNPSNPCGSNFNAEHIRAILEVAENNKVPILADEIYADLVFHDKSFHSFSSLSSSVPILSCGGIGKKFLVPGWRMGWVVVHDRNEIFGSEIRTGLVKLSQRILGPCTLIQAALPGILSTPEACHQETIAKLEKNADLLYEKLRIIPGLKPIKPEAAMYMMVGFDRNHLPEFKDEVAFTERLMCEQSVFCLPSKCFKYSNYFRIVLTVPEDQTEEACKRLEEFCLKHYKP</sequence>
<dbReference type="NCBIfam" id="TIGR01264">
    <property type="entry name" value="tyr_amTase_E"/>
    <property type="match status" value="1"/>
</dbReference>
<comment type="subunit">
    <text evidence="4 13">Homodimer.</text>
</comment>
<dbReference type="PROSITE" id="PS00105">
    <property type="entry name" value="AA_TRANSFER_CLASS_1"/>
    <property type="match status" value="1"/>
</dbReference>
<reference evidence="15 16" key="1">
    <citation type="submission" date="2024-02" db="EMBL/GenBank/DDBJ databases">
        <authorList>
            <person name="Daric V."/>
            <person name="Darras S."/>
        </authorList>
    </citation>
    <scope>NUCLEOTIDE SEQUENCE [LARGE SCALE GENOMIC DNA]</scope>
</reference>
<evidence type="ECO:0000259" key="14">
    <source>
        <dbReference type="Pfam" id="PF00155"/>
    </source>
</evidence>
<keyword evidence="8" id="KW-0808">Transferase</keyword>
<dbReference type="InterPro" id="IPR015421">
    <property type="entry name" value="PyrdxlP-dep_Trfase_major"/>
</dbReference>
<dbReference type="InterPro" id="IPR005957">
    <property type="entry name" value="Tyrosine_aminoTrfase"/>
</dbReference>
<dbReference type="InterPro" id="IPR005958">
    <property type="entry name" value="TyrNic_aminoTrfase"/>
</dbReference>
<dbReference type="Pfam" id="PF00155">
    <property type="entry name" value="Aminotran_1_2"/>
    <property type="match status" value="1"/>
</dbReference>
<evidence type="ECO:0000256" key="13">
    <source>
        <dbReference type="PIRNR" id="PIRNR000517"/>
    </source>
</evidence>
<keyword evidence="9" id="KW-0828">Tyrosine catabolism</keyword>
<protein>
    <recommendedName>
        <fullName evidence="6 13">Tyrosine aminotransferase</fullName>
        <shortName evidence="13">TAT</shortName>
        <ecNumber evidence="5 13">2.6.1.5</ecNumber>
    </recommendedName>
</protein>
<evidence type="ECO:0000256" key="6">
    <source>
        <dbReference type="ARBA" id="ARBA00015959"/>
    </source>
</evidence>
<evidence type="ECO:0000313" key="16">
    <source>
        <dbReference type="Proteomes" id="UP001642483"/>
    </source>
</evidence>
<dbReference type="EMBL" id="CAWYQH010000001">
    <property type="protein sequence ID" value="CAK8672528.1"/>
    <property type="molecule type" value="Genomic_DNA"/>
</dbReference>
<name>A0ABP0F3F4_CLALP</name>
<evidence type="ECO:0000256" key="8">
    <source>
        <dbReference type="ARBA" id="ARBA00022679"/>
    </source>
</evidence>
<evidence type="ECO:0000256" key="10">
    <source>
        <dbReference type="ARBA" id="ARBA00022898"/>
    </source>
</evidence>
<comment type="caution">
    <text evidence="15">The sequence shown here is derived from an EMBL/GenBank/DDBJ whole genome shotgun (WGS) entry which is preliminary data.</text>
</comment>
<dbReference type="Gene3D" id="3.90.1150.10">
    <property type="entry name" value="Aspartate Aminotransferase, domain 1"/>
    <property type="match status" value="1"/>
</dbReference>
<dbReference type="PIRSF" id="PIRSF000517">
    <property type="entry name" value="Tyr_transaminase"/>
    <property type="match status" value="1"/>
</dbReference>
<accession>A0ABP0F3F4</accession>
<feature type="domain" description="Aminotransferase class I/classII large" evidence="14">
    <location>
        <begin position="59"/>
        <end position="421"/>
    </location>
</feature>